<dbReference type="InterPro" id="IPR011882">
    <property type="entry name" value="PaaC"/>
</dbReference>
<sequence length="260" mass="30013">MKLEELKDSTREALFGYLLFLGDSNLVLGHRLSEWCGHGPMLEEDIALANLALDCVGQSANFLKLAGEVEGKNRNEDDLAYLRDAVDFRNATIAELPRGDFGYTIMRQFLVSTYLYIVFKNLRESSFDDLKSIAQKSIKEIKYHVRHSSEWVLRLGDGTEESHERIQKSLNELWRYTDELFTHTATDKTLIEQNIISDMSKYHSEWLEIVSQVIKEATLTIPEEKTYLYHNGREGKHTEYLGHMLAEMQILPRSHPGAVW</sequence>
<dbReference type="PANTHER" id="PTHR30458:SF0">
    <property type="entry name" value="1,2-PHENYLACETYL-COA EPOXIDASE, SUBUNIT C"/>
    <property type="match status" value="1"/>
</dbReference>
<dbReference type="EMBL" id="AP019860">
    <property type="protein sequence ID" value="BBM83032.1"/>
    <property type="molecule type" value="Genomic_DNA"/>
</dbReference>
<gene>
    <name evidence="1" type="ORF">UABAM_01375</name>
</gene>
<dbReference type="Pfam" id="PF05138">
    <property type="entry name" value="PaaA_PaaC"/>
    <property type="match status" value="1"/>
</dbReference>
<dbReference type="InterPro" id="IPR009078">
    <property type="entry name" value="Ferritin-like_SF"/>
</dbReference>
<evidence type="ECO:0000313" key="1">
    <source>
        <dbReference type="EMBL" id="BBM83032.1"/>
    </source>
</evidence>
<protein>
    <submittedName>
        <fullName evidence="1">Phenylacetic acid degradation protein</fullName>
    </submittedName>
</protein>
<dbReference type="PANTHER" id="PTHR30458">
    <property type="entry name" value="PHENYLACETIC ACID DEGRADATION PROTEIN PAA"/>
    <property type="match status" value="1"/>
</dbReference>
<dbReference type="InterPro" id="IPR012347">
    <property type="entry name" value="Ferritin-like"/>
</dbReference>
<dbReference type="RefSeq" id="WP_151967257.1">
    <property type="nucleotide sequence ID" value="NZ_AP019860.1"/>
</dbReference>
<dbReference type="GO" id="GO:0005829">
    <property type="term" value="C:cytosol"/>
    <property type="evidence" value="ECO:0007669"/>
    <property type="project" value="TreeGrafter"/>
</dbReference>
<dbReference type="Proteomes" id="UP000326354">
    <property type="component" value="Chromosome"/>
</dbReference>
<proteinExistence type="predicted"/>
<dbReference type="InterPro" id="IPR007814">
    <property type="entry name" value="PaaA_PaaC"/>
</dbReference>
<dbReference type="PIRSF" id="PIRSF037834">
    <property type="entry name" value="PA_CoA_Oase3"/>
    <property type="match status" value="1"/>
</dbReference>
<accession>A0A5S9IKH4</accession>
<dbReference type="NCBIfam" id="TIGR02158">
    <property type="entry name" value="PA_CoA_Oxy3"/>
    <property type="match status" value="1"/>
</dbReference>
<dbReference type="AlphaFoldDB" id="A0A5S9IKH4"/>
<dbReference type="GO" id="GO:0010124">
    <property type="term" value="P:phenylacetate catabolic process"/>
    <property type="evidence" value="ECO:0007669"/>
    <property type="project" value="InterPro"/>
</dbReference>
<dbReference type="OrthoDB" id="9789947at2"/>
<organism evidence="1 2">
    <name type="scientific">Uabimicrobium amorphum</name>
    <dbReference type="NCBI Taxonomy" id="2596890"/>
    <lineage>
        <taxon>Bacteria</taxon>
        <taxon>Pseudomonadati</taxon>
        <taxon>Planctomycetota</taxon>
        <taxon>Candidatus Uabimicrobiia</taxon>
        <taxon>Candidatus Uabimicrobiales</taxon>
        <taxon>Candidatus Uabimicrobiaceae</taxon>
        <taxon>Candidatus Uabimicrobium</taxon>
    </lineage>
</organism>
<dbReference type="KEGG" id="uam:UABAM_01375"/>
<reference evidence="1 2" key="1">
    <citation type="submission" date="2019-08" db="EMBL/GenBank/DDBJ databases">
        <title>Complete genome sequence of Candidatus Uab amorphum.</title>
        <authorList>
            <person name="Shiratori T."/>
            <person name="Suzuki S."/>
            <person name="Kakizawa Y."/>
            <person name="Ishida K."/>
        </authorList>
    </citation>
    <scope>NUCLEOTIDE SEQUENCE [LARGE SCALE GENOMIC DNA]</scope>
    <source>
        <strain evidence="1 2">SRT547</strain>
    </source>
</reference>
<keyword evidence="2" id="KW-1185">Reference proteome</keyword>
<evidence type="ECO:0000313" key="2">
    <source>
        <dbReference type="Proteomes" id="UP000326354"/>
    </source>
</evidence>
<dbReference type="Gene3D" id="1.20.1260.10">
    <property type="match status" value="1"/>
</dbReference>
<name>A0A5S9IKH4_UABAM</name>
<dbReference type="InterPro" id="IPR052703">
    <property type="entry name" value="Aromatic_CoA_ox/epox"/>
</dbReference>
<dbReference type="SUPFAM" id="SSF47240">
    <property type="entry name" value="Ferritin-like"/>
    <property type="match status" value="1"/>
</dbReference>